<organism evidence="6 7">
    <name type="scientific">Fertoeibacter niger</name>
    <dbReference type="NCBI Taxonomy" id="2656921"/>
    <lineage>
        <taxon>Bacteria</taxon>
        <taxon>Pseudomonadati</taxon>
        <taxon>Pseudomonadota</taxon>
        <taxon>Alphaproteobacteria</taxon>
        <taxon>Rhodobacterales</taxon>
        <taxon>Paracoccaceae</taxon>
        <taxon>Fertoeibacter</taxon>
    </lineage>
</organism>
<dbReference type="InterPro" id="IPR005467">
    <property type="entry name" value="His_kinase_dom"/>
</dbReference>
<dbReference type="SUPFAM" id="SSF63829">
    <property type="entry name" value="Calcium-dependent phosphotriesterase"/>
    <property type="match status" value="3"/>
</dbReference>
<reference evidence="6" key="1">
    <citation type="submission" date="2020-05" db="EMBL/GenBank/DDBJ databases">
        <title>Fertoebacter nigrum gen. nov., sp. nov., a new member of the family Rhodobacteraceae.</title>
        <authorList>
            <person name="Szuroczki S."/>
            <person name="Abbaszade G."/>
            <person name="Buni D."/>
            <person name="Schumann P."/>
            <person name="Toth E."/>
        </authorList>
    </citation>
    <scope>NUCLEOTIDE SEQUENCE</scope>
    <source>
        <strain evidence="6">RG-N-1a</strain>
    </source>
</reference>
<dbReference type="InterPro" id="IPR013783">
    <property type="entry name" value="Ig-like_fold"/>
</dbReference>
<keyword evidence="3" id="KW-0597">Phosphoprotein</keyword>
<dbReference type="NCBIfam" id="TIGR00229">
    <property type="entry name" value="sensory_box"/>
    <property type="match status" value="1"/>
</dbReference>
<gene>
    <name evidence="6" type="ORF">GEU84_016080</name>
</gene>
<evidence type="ECO:0000313" key="6">
    <source>
        <dbReference type="EMBL" id="NUB45916.1"/>
    </source>
</evidence>
<dbReference type="SMART" id="SM00388">
    <property type="entry name" value="HisKA"/>
    <property type="match status" value="1"/>
</dbReference>
<dbReference type="InterPro" id="IPR015943">
    <property type="entry name" value="WD40/YVTN_repeat-like_dom_sf"/>
</dbReference>
<dbReference type="Gene3D" id="2.60.40.10">
    <property type="entry name" value="Immunoglobulins"/>
    <property type="match status" value="1"/>
</dbReference>
<dbReference type="Gene3D" id="1.10.287.130">
    <property type="match status" value="1"/>
</dbReference>
<dbReference type="InterPro" id="IPR035965">
    <property type="entry name" value="PAS-like_dom_sf"/>
</dbReference>
<dbReference type="SMART" id="SM00091">
    <property type="entry name" value="PAS"/>
    <property type="match status" value="1"/>
</dbReference>
<dbReference type="Gene3D" id="3.30.565.10">
    <property type="entry name" value="Histidine kinase-like ATPase, C-terminal domain"/>
    <property type="match status" value="1"/>
</dbReference>
<dbReference type="PRINTS" id="PR00344">
    <property type="entry name" value="BCTRLSENSOR"/>
</dbReference>
<evidence type="ECO:0000256" key="3">
    <source>
        <dbReference type="ARBA" id="ARBA00022553"/>
    </source>
</evidence>
<accession>A0A8X8H965</accession>
<dbReference type="Gene3D" id="2.130.10.10">
    <property type="entry name" value="YVTN repeat-like/Quinoprotein amine dehydrogenase"/>
    <property type="match status" value="5"/>
</dbReference>
<dbReference type="Pfam" id="PF00512">
    <property type="entry name" value="HisKA"/>
    <property type="match status" value="1"/>
</dbReference>
<dbReference type="Pfam" id="PF07495">
    <property type="entry name" value="Y_Y_Y"/>
    <property type="match status" value="1"/>
</dbReference>
<dbReference type="GO" id="GO:0000155">
    <property type="term" value="F:phosphorelay sensor kinase activity"/>
    <property type="evidence" value="ECO:0007669"/>
    <property type="project" value="InterPro"/>
</dbReference>
<dbReference type="CDD" id="cd00082">
    <property type="entry name" value="HisKA"/>
    <property type="match status" value="1"/>
</dbReference>
<evidence type="ECO:0000256" key="1">
    <source>
        <dbReference type="ARBA" id="ARBA00000085"/>
    </source>
</evidence>
<protein>
    <recommendedName>
        <fullName evidence="2">histidine kinase</fullName>
        <ecNumber evidence="2">2.7.13.3</ecNumber>
    </recommendedName>
</protein>
<dbReference type="InterPro" id="IPR036097">
    <property type="entry name" value="HisK_dim/P_sf"/>
</dbReference>
<dbReference type="Gene3D" id="3.30.450.20">
    <property type="entry name" value="PAS domain"/>
    <property type="match status" value="1"/>
</dbReference>
<dbReference type="EMBL" id="WHUT02000010">
    <property type="protein sequence ID" value="NUB45916.1"/>
    <property type="molecule type" value="Genomic_DNA"/>
</dbReference>
<dbReference type="PANTHER" id="PTHR43547:SF2">
    <property type="entry name" value="HYBRID SIGNAL TRANSDUCTION HISTIDINE KINASE C"/>
    <property type="match status" value="1"/>
</dbReference>
<feature type="domain" description="PAS" evidence="5">
    <location>
        <begin position="812"/>
        <end position="873"/>
    </location>
</feature>
<dbReference type="InterPro" id="IPR011123">
    <property type="entry name" value="Y_Y_Y"/>
</dbReference>
<dbReference type="PROSITE" id="PS50112">
    <property type="entry name" value="PAS"/>
    <property type="match status" value="1"/>
</dbReference>
<dbReference type="InterPro" id="IPR011110">
    <property type="entry name" value="Reg_prop"/>
</dbReference>
<dbReference type="CDD" id="cd00130">
    <property type="entry name" value="PAS"/>
    <property type="match status" value="1"/>
</dbReference>
<dbReference type="InterPro" id="IPR000014">
    <property type="entry name" value="PAS"/>
</dbReference>
<comment type="catalytic activity">
    <reaction evidence="1">
        <text>ATP + protein L-histidine = ADP + protein N-phospho-L-histidine.</text>
        <dbReference type="EC" id="2.7.13.3"/>
    </reaction>
</comment>
<evidence type="ECO:0000256" key="2">
    <source>
        <dbReference type="ARBA" id="ARBA00012438"/>
    </source>
</evidence>
<keyword evidence="7" id="KW-1185">Reference proteome</keyword>
<dbReference type="SUPFAM" id="SSF47384">
    <property type="entry name" value="Homodimeric domain of signal transducing histidine kinase"/>
    <property type="match status" value="1"/>
</dbReference>
<evidence type="ECO:0000259" key="4">
    <source>
        <dbReference type="PROSITE" id="PS50109"/>
    </source>
</evidence>
<dbReference type="Proteomes" id="UP000484076">
    <property type="component" value="Unassembled WGS sequence"/>
</dbReference>
<dbReference type="InterPro" id="IPR036890">
    <property type="entry name" value="HATPase_C_sf"/>
</dbReference>
<sequence length="1189" mass="129624">MATIAPDIVRITVAEGYGQRFTRLSTSDGLSQTRVAQIVQDKQGYMWFGTQFGLNRYDGYDFKTLIHDRRNRDSIGAVFVTALFVDRDNGIWVGGTGTLDRLDPVTETVARVTLTPDGAAGDAPTVVHISQDREGAIWLATGAGLFRHDPLTVDTRHYRSDPDEPDSLSSNRIQFSGEDRAGNLWVGSAGGLDRLDPATGRVTLHVPLADSVQVSFYEDQKGNFWVLGATGTGLARLDRSTNRVTRFTFHDPLPGQNDLTGVMGMVEDDSGALWIGSPGLGLFRLDAESLQAVRFGASPSDPGSIPEDKVIGLFKDREGNIWSGHHSAPPSMFNPGQRLFETFRQGDGRPDSLQTDFINAIFEDDRGQLWLGNDFGLTRVDRATGQFTRFHEGLSTKPMVISIAQDRAGQIWVGTYGNGIARLDEATGNFERFVHDPADPFSIAANQVHRLILSRDGTLWAGTGDGLSRFDPATGRFTTFKADWSDSLAQTYVSGAEDAEGNLWLGTHYSGLHRFDPRTGKLQVFAADPSVEGSLRDNMVPSVHIGTDGIIWVGTQSGLDRFDPATGRFEAVHEAVMQTDRTISHILEDEAGTLWIGTNKGVVNFDPADGSFADYQTIVGLSGNDFTGWASGFQSARGEMFFGGFSGGVAFFPAQLAKIGPTMPILLTELEFPFLSPEEEARLEDMLAIGSATALSLGYHANSLSLTFAAPSFVDPGSSRYRYMLEGLEDDWREVDATQRRASYTMLPPGRYVFRAQAAGVGNAWSTPGIALPIVILPPWWQTWWARSIFALGVAGLIAVAFRIRTAQVEQREQEFRKLAENAPDMVLRFDSDLRLFYANSAARAFIGPEVSSAMGRPLTELTAMESRLPVRRHDILRVRDTRVSTTEEYRVGKDAAQCDIETRIVPETSRGRSRIDSPILVIARDVSQRNATELALRRAEADLAHALRVATVGELTASIAHEINQPLTGIVTNGEAGRRWLTAVPPNLPEGLSSIEAIIADGRRAAEIIDRVVALVRRTDTHKRPVNVNDMINEAVAIARAELTRANVVTQLELDSASPQILADRVQIQQVLLNLFRNALEAMATVAPEGRILNVTSRTIQGRVIIGVRDTGPGLGAEAEGKVFEAFYSTKPTGMGMGLAISRSIVHAQSGEIRVNRSVAPGCLFEVEFAVLDAGAEPCIAPAKPRLA</sequence>
<dbReference type="SUPFAM" id="SSF55785">
    <property type="entry name" value="PYP-like sensor domain (PAS domain)"/>
    <property type="match status" value="1"/>
</dbReference>
<dbReference type="AlphaFoldDB" id="A0A8X8H965"/>
<dbReference type="SMART" id="SM00387">
    <property type="entry name" value="HATPase_c"/>
    <property type="match status" value="1"/>
</dbReference>
<dbReference type="InterPro" id="IPR004358">
    <property type="entry name" value="Sig_transdc_His_kin-like_C"/>
</dbReference>
<dbReference type="SUPFAM" id="SSF55874">
    <property type="entry name" value="ATPase domain of HSP90 chaperone/DNA topoisomerase II/histidine kinase"/>
    <property type="match status" value="1"/>
</dbReference>
<dbReference type="Pfam" id="PF08448">
    <property type="entry name" value="PAS_4"/>
    <property type="match status" value="1"/>
</dbReference>
<name>A0A8X8H965_9RHOB</name>
<proteinExistence type="predicted"/>
<dbReference type="EC" id="2.7.13.3" evidence="2"/>
<dbReference type="InterPro" id="IPR013656">
    <property type="entry name" value="PAS_4"/>
</dbReference>
<feature type="domain" description="Histidine kinase" evidence="4">
    <location>
        <begin position="959"/>
        <end position="1174"/>
    </location>
</feature>
<evidence type="ECO:0000313" key="7">
    <source>
        <dbReference type="Proteomes" id="UP000484076"/>
    </source>
</evidence>
<dbReference type="InterPro" id="IPR003594">
    <property type="entry name" value="HATPase_dom"/>
</dbReference>
<dbReference type="Pfam" id="PF02518">
    <property type="entry name" value="HATPase_c"/>
    <property type="match status" value="1"/>
</dbReference>
<evidence type="ECO:0000259" key="5">
    <source>
        <dbReference type="PROSITE" id="PS50112"/>
    </source>
</evidence>
<comment type="caution">
    <text evidence="6">The sequence shown here is derived from an EMBL/GenBank/DDBJ whole genome shotgun (WGS) entry which is preliminary data.</text>
</comment>
<dbReference type="InterPro" id="IPR003661">
    <property type="entry name" value="HisK_dim/P_dom"/>
</dbReference>
<dbReference type="PANTHER" id="PTHR43547">
    <property type="entry name" value="TWO-COMPONENT HISTIDINE KINASE"/>
    <property type="match status" value="1"/>
</dbReference>
<dbReference type="Pfam" id="PF07494">
    <property type="entry name" value="Reg_prop"/>
    <property type="match status" value="4"/>
</dbReference>
<dbReference type="PROSITE" id="PS50109">
    <property type="entry name" value="HIS_KIN"/>
    <property type="match status" value="1"/>
</dbReference>